<accession>A0AAN9RMM6</accession>
<dbReference type="GO" id="GO:0005737">
    <property type="term" value="C:cytoplasm"/>
    <property type="evidence" value="ECO:0007669"/>
    <property type="project" value="UniProtKB-SubCell"/>
</dbReference>
<organism evidence="9 10">
    <name type="scientific">Phaseolus coccineus</name>
    <name type="common">Scarlet runner bean</name>
    <name type="synonym">Phaseolus multiflorus</name>
    <dbReference type="NCBI Taxonomy" id="3886"/>
    <lineage>
        <taxon>Eukaryota</taxon>
        <taxon>Viridiplantae</taxon>
        <taxon>Streptophyta</taxon>
        <taxon>Embryophyta</taxon>
        <taxon>Tracheophyta</taxon>
        <taxon>Spermatophyta</taxon>
        <taxon>Magnoliopsida</taxon>
        <taxon>eudicotyledons</taxon>
        <taxon>Gunneridae</taxon>
        <taxon>Pentapetalae</taxon>
        <taxon>rosids</taxon>
        <taxon>fabids</taxon>
        <taxon>Fabales</taxon>
        <taxon>Fabaceae</taxon>
        <taxon>Papilionoideae</taxon>
        <taxon>50 kb inversion clade</taxon>
        <taxon>NPAAA clade</taxon>
        <taxon>indigoferoid/millettioid clade</taxon>
        <taxon>Phaseoleae</taxon>
        <taxon>Phaseolus</taxon>
    </lineage>
</organism>
<dbReference type="GO" id="GO:0006417">
    <property type="term" value="P:regulation of translation"/>
    <property type="evidence" value="ECO:0007669"/>
    <property type="project" value="UniProtKB-KW"/>
</dbReference>
<feature type="compositionally biased region" description="Basic residues" evidence="7">
    <location>
        <begin position="62"/>
        <end position="74"/>
    </location>
</feature>
<dbReference type="SUPFAM" id="SSF48371">
    <property type="entry name" value="ARM repeat"/>
    <property type="match status" value="1"/>
</dbReference>
<dbReference type="InterPro" id="IPR003891">
    <property type="entry name" value="Initiation_fac_eIF4g_MI"/>
</dbReference>
<evidence type="ECO:0000313" key="9">
    <source>
        <dbReference type="EMBL" id="KAK7377329.1"/>
    </source>
</evidence>
<dbReference type="InterPro" id="IPR016024">
    <property type="entry name" value="ARM-type_fold"/>
</dbReference>
<dbReference type="InterPro" id="IPR039778">
    <property type="entry name" value="PDCD4"/>
</dbReference>
<evidence type="ECO:0000256" key="2">
    <source>
        <dbReference type="ARBA" id="ARBA00005497"/>
    </source>
</evidence>
<evidence type="ECO:0000313" key="10">
    <source>
        <dbReference type="Proteomes" id="UP001374584"/>
    </source>
</evidence>
<gene>
    <name evidence="9" type="ORF">VNO80_02752</name>
</gene>
<evidence type="ECO:0000256" key="5">
    <source>
        <dbReference type="ARBA" id="ARBA00022845"/>
    </source>
</evidence>
<keyword evidence="6" id="KW-0539">Nucleus</keyword>
<proteinExistence type="inferred from homology"/>
<keyword evidence="3" id="KW-0963">Cytoplasm</keyword>
<feature type="compositionally biased region" description="Basic and acidic residues" evidence="7">
    <location>
        <begin position="88"/>
        <end position="103"/>
    </location>
</feature>
<dbReference type="PANTHER" id="PTHR12626">
    <property type="entry name" value="PROGRAMMED CELL DEATH 4"/>
    <property type="match status" value="1"/>
</dbReference>
<dbReference type="Pfam" id="PF02847">
    <property type="entry name" value="MA3"/>
    <property type="match status" value="1"/>
</dbReference>
<dbReference type="Proteomes" id="UP001374584">
    <property type="component" value="Unassembled WGS sequence"/>
</dbReference>
<evidence type="ECO:0000256" key="7">
    <source>
        <dbReference type="SAM" id="MobiDB-lite"/>
    </source>
</evidence>
<name>A0AAN9RMM6_PHACN</name>
<comment type="similarity">
    <text evidence="2">Belongs to the PDCD4 family.</text>
</comment>
<sequence>MASSEGFLTDGQREILKIASQNVENLSSSLKSPSSLSAEHHNYHARTLSRGGKVQSTGHAARNVRRSHSGKFGRVKKDGGGAKGTRGKLLDTDGESRIDRNDPNYDSSEQPFPFVFPTAEKIYLSAPHHAELVERRWGGKTHITVDDVKKRIVDLIREYVDSGDEFEACRCILELNISYFHHEVVKRALVLAIEINLAEPRLFILVQNDERNTLY</sequence>
<comment type="subcellular location">
    <subcellularLocation>
        <location evidence="1">Cytoplasm</location>
    </subcellularLocation>
</comment>
<reference evidence="9 10" key="1">
    <citation type="submission" date="2024-01" db="EMBL/GenBank/DDBJ databases">
        <title>The genomes of 5 underutilized Papilionoideae crops provide insights into root nodulation and disease resistanc.</title>
        <authorList>
            <person name="Jiang F."/>
        </authorList>
    </citation>
    <scope>NUCLEOTIDE SEQUENCE [LARGE SCALE GENOMIC DNA]</scope>
    <source>
        <strain evidence="9">JINMINGXINNONG_FW02</strain>
        <tissue evidence="9">Leaves</tissue>
    </source>
</reference>
<evidence type="ECO:0000256" key="1">
    <source>
        <dbReference type="ARBA" id="ARBA00004496"/>
    </source>
</evidence>
<dbReference type="EMBL" id="JAYMYR010000002">
    <property type="protein sequence ID" value="KAK7377329.1"/>
    <property type="molecule type" value="Genomic_DNA"/>
</dbReference>
<keyword evidence="5" id="KW-0810">Translation regulation</keyword>
<protein>
    <recommendedName>
        <fullName evidence="8">MI domain-containing protein</fullName>
    </recommendedName>
</protein>
<dbReference type="PANTHER" id="PTHR12626:SF0">
    <property type="entry name" value="PROGRAMMED CELL DEATH PROTEIN 4"/>
    <property type="match status" value="1"/>
</dbReference>
<dbReference type="AlphaFoldDB" id="A0AAN9RMM6"/>
<feature type="region of interest" description="Disordered" evidence="7">
    <location>
        <begin position="46"/>
        <end position="104"/>
    </location>
</feature>
<evidence type="ECO:0000256" key="6">
    <source>
        <dbReference type="ARBA" id="ARBA00023242"/>
    </source>
</evidence>
<keyword evidence="10" id="KW-1185">Reference proteome</keyword>
<dbReference type="Gene3D" id="1.25.40.180">
    <property type="match status" value="1"/>
</dbReference>
<dbReference type="GO" id="GO:0045892">
    <property type="term" value="P:negative regulation of DNA-templated transcription"/>
    <property type="evidence" value="ECO:0007669"/>
    <property type="project" value="InterPro"/>
</dbReference>
<keyword evidence="4" id="KW-0677">Repeat</keyword>
<dbReference type="PROSITE" id="PS51366">
    <property type="entry name" value="MI"/>
    <property type="match status" value="1"/>
</dbReference>
<comment type="caution">
    <text evidence="9">The sequence shown here is derived from an EMBL/GenBank/DDBJ whole genome shotgun (WGS) entry which is preliminary data.</text>
</comment>
<feature type="domain" description="MI" evidence="8">
    <location>
        <begin position="147"/>
        <end position="215"/>
    </location>
</feature>
<evidence type="ECO:0000256" key="4">
    <source>
        <dbReference type="ARBA" id="ARBA00022737"/>
    </source>
</evidence>
<evidence type="ECO:0000256" key="3">
    <source>
        <dbReference type="ARBA" id="ARBA00022490"/>
    </source>
</evidence>
<evidence type="ECO:0000259" key="8">
    <source>
        <dbReference type="PROSITE" id="PS51366"/>
    </source>
</evidence>